<dbReference type="GO" id="GO:0008783">
    <property type="term" value="F:agmatinase activity"/>
    <property type="evidence" value="ECO:0007669"/>
    <property type="project" value="UniProtKB-EC"/>
</dbReference>
<dbReference type="Pfam" id="PF00491">
    <property type="entry name" value="Arginase"/>
    <property type="match status" value="1"/>
</dbReference>
<dbReference type="Proteomes" id="UP000437736">
    <property type="component" value="Unassembled WGS sequence"/>
</dbReference>
<comment type="caution">
    <text evidence="5">The sequence shown here is derived from an EMBL/GenBank/DDBJ whole genome shotgun (WGS) entry which is preliminary data.</text>
</comment>
<evidence type="ECO:0000256" key="2">
    <source>
        <dbReference type="ARBA" id="ARBA00022723"/>
    </source>
</evidence>
<evidence type="ECO:0000256" key="3">
    <source>
        <dbReference type="ARBA" id="ARBA00022801"/>
    </source>
</evidence>
<keyword evidence="6" id="KW-1185">Reference proteome</keyword>
<keyword evidence="3 4" id="KW-0378">Hydrolase</keyword>
<reference evidence="5 6" key="1">
    <citation type="submission" date="2019-11" db="EMBL/GenBank/DDBJ databases">
        <title>Acidiferrimicrobium australis gen. nov., sp. nov., an acidophilic and obligately heterotrophic, member of the Actinobacteria that catalyses dissimilatory oxido- reduction of iron isolated from metal-rich acidic water in Chile.</title>
        <authorList>
            <person name="Gonzalez D."/>
            <person name="Huber K."/>
            <person name="Hedrich S."/>
            <person name="Rojas-Villalobos C."/>
            <person name="Quatrini R."/>
            <person name="Dinamarca M.A."/>
            <person name="Schwarz A."/>
            <person name="Canales C."/>
            <person name="Nancucheo I."/>
        </authorList>
    </citation>
    <scope>NUCLEOTIDE SEQUENCE [LARGE SCALE GENOMIC DNA]</scope>
    <source>
        <strain evidence="5 6">USS-CCA1</strain>
    </source>
</reference>
<dbReference type="SUPFAM" id="SSF52768">
    <property type="entry name" value="Arginase/deacetylase"/>
    <property type="match status" value="1"/>
</dbReference>
<evidence type="ECO:0000256" key="4">
    <source>
        <dbReference type="RuleBase" id="RU003684"/>
    </source>
</evidence>
<dbReference type="NCBIfam" id="TIGR01230">
    <property type="entry name" value="agmatinase"/>
    <property type="match status" value="1"/>
</dbReference>
<dbReference type="PANTHER" id="PTHR11358">
    <property type="entry name" value="ARGINASE/AGMATINASE"/>
    <property type="match status" value="1"/>
</dbReference>
<comment type="similarity">
    <text evidence="1">Belongs to the arginase family. Agmatinase subfamily.</text>
</comment>
<evidence type="ECO:0000313" key="5">
    <source>
        <dbReference type="EMBL" id="MST31653.1"/>
    </source>
</evidence>
<dbReference type="EC" id="3.5.3.11" evidence="5"/>
<accession>A0ABW9QPN6</accession>
<dbReference type="InterPro" id="IPR005925">
    <property type="entry name" value="Agmatinase-rel"/>
</dbReference>
<dbReference type="PROSITE" id="PS51409">
    <property type="entry name" value="ARGINASE_2"/>
    <property type="match status" value="1"/>
</dbReference>
<dbReference type="InterPro" id="IPR023696">
    <property type="entry name" value="Ureohydrolase_dom_sf"/>
</dbReference>
<dbReference type="PIRSF" id="PIRSF036979">
    <property type="entry name" value="Arginase"/>
    <property type="match status" value="1"/>
</dbReference>
<dbReference type="NCBIfam" id="NF002564">
    <property type="entry name" value="PRK02190.1"/>
    <property type="match status" value="1"/>
</dbReference>
<dbReference type="CDD" id="cd11592">
    <property type="entry name" value="Agmatinase_PAH"/>
    <property type="match status" value="1"/>
</dbReference>
<name>A0ABW9QPN6_9ACTN</name>
<evidence type="ECO:0000313" key="6">
    <source>
        <dbReference type="Proteomes" id="UP000437736"/>
    </source>
</evidence>
<protein>
    <submittedName>
        <fullName evidence="5">Agmatinase</fullName>
        <ecNumber evidence="5">3.5.3.11</ecNumber>
    </submittedName>
</protein>
<sequence>MTQLNASGPIGPVDGTVVPRFAGAPTFARLPRIDEIHDYDVAVLGAPFDGGTSYRPGARFGPLAVRTASRHLRPAYHPDLDVAPFRTLQVADAGDVAANPFSITEAVDQIGRHASTLVSPGRRLVTIGGDHTVALPLIEAAHAVHGPVALVHFDAHLDTWGTYFGAPVTHGTVFRRAFERGLLVEDHSVHVGIRGPLYDAGDVERDAGFGFEIVRARQLDRLGCDAVAERIRARVGDCPVYLSVDIDVLDPAFAPGTGTPEVGGFTSRELLELLRLLDGLPLVGADVVEVSPAYDHAEVTALAAATVVYEIVSLMARTAAGDRPRLNGAATSAG</sequence>
<gene>
    <name evidence="5" type="primary">speB</name>
    <name evidence="5" type="ORF">GHK86_02775</name>
</gene>
<dbReference type="PRINTS" id="PR00116">
    <property type="entry name" value="ARGINASE"/>
</dbReference>
<dbReference type="InterPro" id="IPR006035">
    <property type="entry name" value="Ureohydrolase"/>
</dbReference>
<dbReference type="PROSITE" id="PS01053">
    <property type="entry name" value="ARGINASE_1"/>
    <property type="match status" value="1"/>
</dbReference>
<dbReference type="InterPro" id="IPR020855">
    <property type="entry name" value="Ureohydrolase_Mn_BS"/>
</dbReference>
<dbReference type="EMBL" id="WJHE01000109">
    <property type="protein sequence ID" value="MST31653.1"/>
    <property type="molecule type" value="Genomic_DNA"/>
</dbReference>
<dbReference type="PANTHER" id="PTHR11358:SF26">
    <property type="entry name" value="GUANIDINO ACID HYDROLASE, MITOCHONDRIAL"/>
    <property type="match status" value="1"/>
</dbReference>
<keyword evidence="2" id="KW-0479">Metal-binding</keyword>
<evidence type="ECO:0000256" key="1">
    <source>
        <dbReference type="ARBA" id="ARBA00009227"/>
    </source>
</evidence>
<proteinExistence type="inferred from homology"/>
<dbReference type="Gene3D" id="3.40.800.10">
    <property type="entry name" value="Ureohydrolase domain"/>
    <property type="match status" value="1"/>
</dbReference>
<organism evidence="5 6">
    <name type="scientific">Acidiferrimicrobium australe</name>
    <dbReference type="NCBI Taxonomy" id="2664430"/>
    <lineage>
        <taxon>Bacteria</taxon>
        <taxon>Bacillati</taxon>
        <taxon>Actinomycetota</taxon>
        <taxon>Acidimicrobiia</taxon>
        <taxon>Acidimicrobiales</taxon>
        <taxon>Acidimicrobiaceae</taxon>
        <taxon>Acidiferrimicrobium</taxon>
    </lineage>
</organism>